<evidence type="ECO:0000256" key="1">
    <source>
        <dbReference type="PIRSR" id="PIRSR007531-1"/>
    </source>
</evidence>
<dbReference type="EC" id="2.7.1.-" evidence="3"/>
<evidence type="ECO:0000256" key="2">
    <source>
        <dbReference type="PIRSR" id="PIRSR007531-2"/>
    </source>
</evidence>
<comment type="caution">
    <text evidence="3">The sequence shown here is derived from an EMBL/GenBank/DDBJ whole genome shotgun (WGS) entry which is preliminary data.</text>
</comment>
<dbReference type="GO" id="GO:0016740">
    <property type="term" value="F:transferase activity"/>
    <property type="evidence" value="ECO:0007669"/>
    <property type="project" value="UniProtKB-KW"/>
</dbReference>
<reference evidence="3 4" key="1">
    <citation type="submission" date="2020-08" db="EMBL/GenBank/DDBJ databases">
        <title>Sequencing the genomes of 1000 actinobacteria strains.</title>
        <authorList>
            <person name="Klenk H.-P."/>
        </authorList>
    </citation>
    <scope>NUCLEOTIDE SEQUENCE [LARGE SCALE GENOMIC DNA]</scope>
    <source>
        <strain evidence="3 4">DSM 105369</strain>
    </source>
</reference>
<feature type="active site" evidence="1">
    <location>
        <position position="45"/>
    </location>
</feature>
<organism evidence="3 4">
    <name type="scientific">Flexivirga oryzae</name>
    <dbReference type="NCBI Taxonomy" id="1794944"/>
    <lineage>
        <taxon>Bacteria</taxon>
        <taxon>Bacillati</taxon>
        <taxon>Actinomycetota</taxon>
        <taxon>Actinomycetes</taxon>
        <taxon>Micrococcales</taxon>
        <taxon>Dermacoccaceae</taxon>
        <taxon>Flexivirga</taxon>
    </lineage>
</organism>
<dbReference type="InterPro" id="IPR027417">
    <property type="entry name" value="P-loop_NTPase"/>
</dbReference>
<keyword evidence="3" id="KW-0808">Transferase</keyword>
<dbReference type="AlphaFoldDB" id="A0A839N6I8"/>
<proteinExistence type="predicted"/>
<dbReference type="PIRSF" id="PIRSF007531">
    <property type="entry name" value="CPT"/>
    <property type="match status" value="1"/>
</dbReference>
<dbReference type="GO" id="GO:0005524">
    <property type="term" value="F:ATP binding"/>
    <property type="evidence" value="ECO:0007669"/>
    <property type="project" value="InterPro"/>
</dbReference>
<protein>
    <submittedName>
        <fullName evidence="3">Chloramphenicol 3-O phosphotransferase</fullName>
        <ecNumber evidence="3">2.7.1.-</ecNumber>
    </submittedName>
</protein>
<dbReference type="EMBL" id="JACHVQ010000001">
    <property type="protein sequence ID" value="MBB2891266.1"/>
    <property type="molecule type" value="Genomic_DNA"/>
</dbReference>
<sequence length="198" mass="21475">MPKSFATSAPGRVVLLNGPSSAGKSSLARAFLARQSTPWHYLPVDLVHSIRSRPAAMADLPTDGTRWQESFRRSRAGYHRMLAGLAQAGNDVVGDHVLSEPWRIADLLLALDGIPTLLVHVTASRAELERRERERGDRVPGTALAQVGLVFGHGDQDLEVDTTELSSEDAAQEVDAVVQSWPQCTAVDRLRRRGHGGG</sequence>
<dbReference type="Pfam" id="PF07931">
    <property type="entry name" value="CPT"/>
    <property type="match status" value="1"/>
</dbReference>
<dbReference type="InterPro" id="IPR012853">
    <property type="entry name" value="CPT"/>
</dbReference>
<evidence type="ECO:0000313" key="4">
    <source>
        <dbReference type="Proteomes" id="UP000559182"/>
    </source>
</evidence>
<dbReference type="Gene3D" id="3.40.50.300">
    <property type="entry name" value="P-loop containing nucleotide triphosphate hydrolases"/>
    <property type="match status" value="1"/>
</dbReference>
<dbReference type="Proteomes" id="UP000559182">
    <property type="component" value="Unassembled WGS sequence"/>
</dbReference>
<dbReference type="RefSeq" id="WP_183319557.1">
    <property type="nucleotide sequence ID" value="NZ_JACHVQ010000001.1"/>
</dbReference>
<evidence type="ECO:0000313" key="3">
    <source>
        <dbReference type="EMBL" id="MBB2891266.1"/>
    </source>
</evidence>
<feature type="binding site" evidence="2">
    <location>
        <begin position="18"/>
        <end position="25"/>
    </location>
    <ligand>
        <name>ATP</name>
        <dbReference type="ChEBI" id="CHEBI:30616"/>
    </ligand>
</feature>
<gene>
    <name evidence="3" type="ORF">FHU39_001250</name>
</gene>
<name>A0A839N6I8_9MICO</name>
<accession>A0A839N6I8</accession>
<keyword evidence="4" id="KW-1185">Reference proteome</keyword>
<dbReference type="SUPFAM" id="SSF52540">
    <property type="entry name" value="P-loop containing nucleoside triphosphate hydrolases"/>
    <property type="match status" value="1"/>
</dbReference>